<dbReference type="Proteomes" id="UP000029072">
    <property type="component" value="Unassembled WGS sequence"/>
</dbReference>
<organism evidence="1 2">
    <name type="scientific">Bifidobacterium callitrichos DSM 23973</name>
    <dbReference type="NCBI Taxonomy" id="1437609"/>
    <lineage>
        <taxon>Bacteria</taxon>
        <taxon>Bacillati</taxon>
        <taxon>Actinomycetota</taxon>
        <taxon>Actinomycetes</taxon>
        <taxon>Bifidobacteriales</taxon>
        <taxon>Bifidobacteriaceae</taxon>
        <taxon>Bifidobacterium</taxon>
    </lineage>
</organism>
<sequence>MPTISAGALKRMLHLPANVVIGTPRVERDRAGREIVVVPVRPYARDMGRCAECGGHGRPYDRLPTLCFVKLGWAVSACFLVRLSGCF</sequence>
<name>A0A087ACL3_9BIFI</name>
<accession>A0A087ACL3</accession>
<protein>
    <submittedName>
        <fullName evidence="1">Uncharacterized protein</fullName>
    </submittedName>
</protein>
<dbReference type="AlphaFoldDB" id="A0A087ACL3"/>
<evidence type="ECO:0000313" key="1">
    <source>
        <dbReference type="EMBL" id="KFI56513.1"/>
    </source>
</evidence>
<reference evidence="1 2" key="1">
    <citation type="submission" date="2014-03" db="EMBL/GenBank/DDBJ databases">
        <title>Genomics of Bifidobacteria.</title>
        <authorList>
            <person name="Ventura M."/>
            <person name="Milani C."/>
            <person name="Lugli G.A."/>
        </authorList>
    </citation>
    <scope>NUCLEOTIDE SEQUENCE [LARGE SCALE GENOMIC DNA]</scope>
    <source>
        <strain evidence="1 2">DSM 23973</strain>
    </source>
</reference>
<proteinExistence type="predicted"/>
<comment type="caution">
    <text evidence="1">The sequence shown here is derived from an EMBL/GenBank/DDBJ whole genome shotgun (WGS) entry which is preliminary data.</text>
</comment>
<evidence type="ECO:0000313" key="2">
    <source>
        <dbReference type="Proteomes" id="UP000029072"/>
    </source>
</evidence>
<dbReference type="EMBL" id="JGYS01000001">
    <property type="protein sequence ID" value="KFI56513.1"/>
    <property type="molecule type" value="Genomic_DNA"/>
</dbReference>
<gene>
    <name evidence="1" type="ORF">BCAL_0106</name>
</gene>